<evidence type="ECO:0000313" key="1">
    <source>
        <dbReference type="EMBL" id="KFM83670.1"/>
    </source>
</evidence>
<comment type="caution">
    <text evidence="1">The sequence shown here is derived from an EMBL/GenBank/DDBJ whole genome shotgun (WGS) entry which is preliminary data.</text>
</comment>
<organism evidence="1 2">
    <name type="scientific">Paenibacillus macerans</name>
    <name type="common">Bacillus macerans</name>
    <dbReference type="NCBI Taxonomy" id="44252"/>
    <lineage>
        <taxon>Bacteria</taxon>
        <taxon>Bacillati</taxon>
        <taxon>Bacillota</taxon>
        <taxon>Bacilli</taxon>
        <taxon>Bacillales</taxon>
        <taxon>Paenibacillaceae</taxon>
        <taxon>Paenibacillus</taxon>
    </lineage>
</organism>
<dbReference type="Proteomes" id="UP000029278">
    <property type="component" value="Unassembled WGS sequence"/>
</dbReference>
<evidence type="ECO:0000313" key="2">
    <source>
        <dbReference type="Proteomes" id="UP000029278"/>
    </source>
</evidence>
<keyword evidence="2" id="KW-1185">Reference proteome</keyword>
<proteinExistence type="predicted"/>
<dbReference type="AlphaFoldDB" id="A0A090XU80"/>
<dbReference type="EMBL" id="JMQA01000064">
    <property type="protein sequence ID" value="KFM83670.1"/>
    <property type="molecule type" value="Genomic_DNA"/>
</dbReference>
<dbReference type="HOGENOM" id="CLU_2899869_0_0_9"/>
<gene>
    <name evidence="1" type="ORF">DJ90_5235</name>
</gene>
<reference evidence="1 2" key="1">
    <citation type="submission" date="2014-04" db="EMBL/GenBank/DDBJ databases">
        <authorList>
            <person name="Bishop-Lilly K.A."/>
            <person name="Broomall S.M."/>
            <person name="Chain P.S."/>
            <person name="Chertkov O."/>
            <person name="Coyne S.R."/>
            <person name="Daligault H.E."/>
            <person name="Davenport K.W."/>
            <person name="Erkkila T."/>
            <person name="Frey K.G."/>
            <person name="Gibbons H.S."/>
            <person name="Gu W."/>
            <person name="Jaissle J."/>
            <person name="Johnson S.L."/>
            <person name="Koroleva G.I."/>
            <person name="Ladner J.T."/>
            <person name="Lo C.-C."/>
            <person name="Minogue T.D."/>
            <person name="Munk C."/>
            <person name="Palacios G.F."/>
            <person name="Redden C.L."/>
            <person name="Rosenzweig C.N."/>
            <person name="Scholz M.B."/>
            <person name="Teshima H."/>
            <person name="Xu Y."/>
        </authorList>
    </citation>
    <scope>NUCLEOTIDE SEQUENCE [LARGE SCALE GENOMIC DNA]</scope>
    <source>
        <strain evidence="1 2">8244</strain>
    </source>
</reference>
<protein>
    <submittedName>
        <fullName evidence="1">Uncharacterized protein</fullName>
    </submittedName>
</protein>
<accession>A0A090XU80</accession>
<sequence>MGGRGGANPKGGGAVSILELCLKLLDGVSRLVGVLTGISTLLTARKQAREKKPPGIGCPQGL</sequence>
<name>A0A090XU80_PAEMA</name>